<dbReference type="InterPro" id="IPR001841">
    <property type="entry name" value="Znf_RING"/>
</dbReference>
<organism evidence="12 13">
    <name type="scientific">Trichonephila inaurata madagascariensis</name>
    <dbReference type="NCBI Taxonomy" id="2747483"/>
    <lineage>
        <taxon>Eukaryota</taxon>
        <taxon>Metazoa</taxon>
        <taxon>Ecdysozoa</taxon>
        <taxon>Arthropoda</taxon>
        <taxon>Chelicerata</taxon>
        <taxon>Arachnida</taxon>
        <taxon>Araneae</taxon>
        <taxon>Araneomorphae</taxon>
        <taxon>Entelegynae</taxon>
        <taxon>Araneoidea</taxon>
        <taxon>Nephilidae</taxon>
        <taxon>Trichonephila</taxon>
        <taxon>Trichonephila inaurata</taxon>
    </lineage>
</organism>
<feature type="compositionally biased region" description="Polar residues" evidence="9">
    <location>
        <begin position="294"/>
        <end position="316"/>
    </location>
</feature>
<keyword evidence="1" id="KW-0808">Transferase</keyword>
<dbReference type="CDD" id="cd20337">
    <property type="entry name" value="BRcat_RBR_HOIP"/>
    <property type="match status" value="1"/>
</dbReference>
<feature type="compositionally biased region" description="Low complexity" evidence="9">
    <location>
        <begin position="464"/>
        <end position="482"/>
    </location>
</feature>
<dbReference type="SMART" id="SM00647">
    <property type="entry name" value="IBR"/>
    <property type="match status" value="1"/>
</dbReference>
<evidence type="ECO:0000256" key="5">
    <source>
        <dbReference type="ARBA" id="ARBA00022786"/>
    </source>
</evidence>
<evidence type="ECO:0000256" key="1">
    <source>
        <dbReference type="ARBA" id="ARBA00022679"/>
    </source>
</evidence>
<dbReference type="PANTHER" id="PTHR16004">
    <property type="entry name" value="RING FINGER PROTEIN 31-RELATED"/>
    <property type="match status" value="1"/>
</dbReference>
<feature type="compositionally biased region" description="Basic and acidic residues" evidence="9">
    <location>
        <begin position="241"/>
        <end position="262"/>
    </location>
</feature>
<dbReference type="GO" id="GO:1990450">
    <property type="term" value="F:linear polyubiquitin binding"/>
    <property type="evidence" value="ECO:0007669"/>
    <property type="project" value="TreeGrafter"/>
</dbReference>
<keyword evidence="8" id="KW-0175">Coiled coil</keyword>
<dbReference type="GO" id="GO:0008270">
    <property type="term" value="F:zinc ion binding"/>
    <property type="evidence" value="ECO:0007669"/>
    <property type="project" value="UniProtKB-KW"/>
</dbReference>
<accession>A0A8X6Y7A3</accession>
<feature type="region of interest" description="Disordered" evidence="9">
    <location>
        <begin position="402"/>
        <end position="508"/>
    </location>
</feature>
<dbReference type="OrthoDB" id="9978677at2759"/>
<feature type="domain" description="RING-type" evidence="10">
    <location>
        <begin position="639"/>
        <end position="688"/>
    </location>
</feature>
<dbReference type="Proteomes" id="UP000886998">
    <property type="component" value="Unassembled WGS sequence"/>
</dbReference>
<keyword evidence="2" id="KW-0479">Metal-binding</keyword>
<reference evidence="12" key="1">
    <citation type="submission" date="2020-08" db="EMBL/GenBank/DDBJ databases">
        <title>Multicomponent nature underlies the extraordinary mechanical properties of spider dragline silk.</title>
        <authorList>
            <person name="Kono N."/>
            <person name="Nakamura H."/>
            <person name="Mori M."/>
            <person name="Yoshida Y."/>
            <person name="Ohtoshi R."/>
            <person name="Malay A.D."/>
            <person name="Moran D.A.P."/>
            <person name="Tomita M."/>
            <person name="Numata K."/>
            <person name="Arakawa K."/>
        </authorList>
    </citation>
    <scope>NUCLEOTIDE SEQUENCE</scope>
</reference>
<feature type="coiled-coil region" evidence="8">
    <location>
        <begin position="611"/>
        <end position="638"/>
    </location>
</feature>
<feature type="domain" description="RING-type" evidence="11">
    <location>
        <begin position="635"/>
        <end position="857"/>
    </location>
</feature>
<dbReference type="GO" id="GO:0071797">
    <property type="term" value="C:LUBAC complex"/>
    <property type="evidence" value="ECO:0007669"/>
    <property type="project" value="InterPro"/>
</dbReference>
<name>A0A8X6Y7A3_9ARAC</name>
<evidence type="ECO:0000256" key="4">
    <source>
        <dbReference type="ARBA" id="ARBA00022771"/>
    </source>
</evidence>
<proteinExistence type="predicted"/>
<feature type="compositionally biased region" description="Basic and acidic residues" evidence="9">
    <location>
        <begin position="17"/>
        <end position="64"/>
    </location>
</feature>
<dbReference type="Gene3D" id="3.30.40.10">
    <property type="entry name" value="Zinc/RING finger domain, C3HC4 (zinc finger)"/>
    <property type="match status" value="1"/>
</dbReference>
<feature type="region of interest" description="Disordered" evidence="9">
    <location>
        <begin position="1"/>
        <end position="82"/>
    </location>
</feature>
<keyword evidence="3" id="KW-0677">Repeat</keyword>
<dbReference type="GO" id="GO:0097039">
    <property type="term" value="P:protein linear polyubiquitination"/>
    <property type="evidence" value="ECO:0007669"/>
    <property type="project" value="TreeGrafter"/>
</dbReference>
<gene>
    <name evidence="12" type="primary">Rnf31</name>
    <name evidence="12" type="ORF">TNIN_90071</name>
</gene>
<dbReference type="SUPFAM" id="SSF57850">
    <property type="entry name" value="RING/U-box"/>
    <property type="match status" value="2"/>
</dbReference>
<feature type="compositionally biased region" description="Polar residues" evidence="9">
    <location>
        <begin position="150"/>
        <end position="210"/>
    </location>
</feature>
<dbReference type="InterPro" id="IPR044066">
    <property type="entry name" value="TRIAD_supradom"/>
</dbReference>
<dbReference type="Pfam" id="PF01485">
    <property type="entry name" value="IBR"/>
    <property type="match status" value="1"/>
</dbReference>
<protein>
    <submittedName>
        <fullName evidence="12">E3 ubiquitin-protein ligase RNF31</fullName>
    </submittedName>
</protein>
<feature type="compositionally biased region" description="Acidic residues" evidence="9">
    <location>
        <begin position="483"/>
        <end position="495"/>
    </location>
</feature>
<dbReference type="Pfam" id="PF18091">
    <property type="entry name" value="E3_UbLigase_RBR"/>
    <property type="match status" value="1"/>
</dbReference>
<dbReference type="GO" id="GO:0070530">
    <property type="term" value="F:K63-linked polyubiquitin modification-dependent protein binding"/>
    <property type="evidence" value="ECO:0007669"/>
    <property type="project" value="TreeGrafter"/>
</dbReference>
<evidence type="ECO:0000259" key="11">
    <source>
        <dbReference type="PROSITE" id="PS51873"/>
    </source>
</evidence>
<dbReference type="InterPro" id="IPR047540">
    <property type="entry name" value="BRcat_RBR_RNF31-like"/>
</dbReference>
<dbReference type="InterPro" id="IPR041031">
    <property type="entry name" value="RNF31_C"/>
</dbReference>
<dbReference type="PROSITE" id="PS51873">
    <property type="entry name" value="TRIAD"/>
    <property type="match status" value="1"/>
</dbReference>
<keyword evidence="13" id="KW-1185">Reference proteome</keyword>
<dbReference type="EMBL" id="BMAV01016566">
    <property type="protein sequence ID" value="GFY67436.1"/>
    <property type="molecule type" value="Genomic_DNA"/>
</dbReference>
<dbReference type="AlphaFoldDB" id="A0A8X6Y7A3"/>
<evidence type="ECO:0000256" key="6">
    <source>
        <dbReference type="ARBA" id="ARBA00022833"/>
    </source>
</evidence>
<dbReference type="PANTHER" id="PTHR16004:SF2">
    <property type="entry name" value="E3 UBIQUITIN-PROTEIN LIGASE LUBEL"/>
    <property type="match status" value="1"/>
</dbReference>
<dbReference type="InterPro" id="IPR002867">
    <property type="entry name" value="IBR_dom"/>
</dbReference>
<feature type="compositionally biased region" description="Basic and acidic residues" evidence="9">
    <location>
        <begin position="211"/>
        <end position="224"/>
    </location>
</feature>
<dbReference type="GO" id="GO:0061630">
    <property type="term" value="F:ubiquitin protein ligase activity"/>
    <property type="evidence" value="ECO:0007669"/>
    <property type="project" value="TreeGrafter"/>
</dbReference>
<evidence type="ECO:0000256" key="7">
    <source>
        <dbReference type="PROSITE-ProRule" id="PRU00175"/>
    </source>
</evidence>
<evidence type="ECO:0000256" key="3">
    <source>
        <dbReference type="ARBA" id="ARBA00022737"/>
    </source>
</evidence>
<feature type="compositionally biased region" description="Polar residues" evidence="9">
    <location>
        <begin position="410"/>
        <end position="429"/>
    </location>
</feature>
<evidence type="ECO:0000259" key="10">
    <source>
        <dbReference type="PROSITE" id="PS50089"/>
    </source>
</evidence>
<keyword evidence="6" id="KW-0862">Zinc</keyword>
<evidence type="ECO:0000256" key="8">
    <source>
        <dbReference type="SAM" id="Coils"/>
    </source>
</evidence>
<evidence type="ECO:0000313" key="12">
    <source>
        <dbReference type="EMBL" id="GFY67436.1"/>
    </source>
</evidence>
<evidence type="ECO:0000313" key="13">
    <source>
        <dbReference type="Proteomes" id="UP000886998"/>
    </source>
</evidence>
<feature type="compositionally biased region" description="Polar residues" evidence="9">
    <location>
        <begin position="119"/>
        <end position="143"/>
    </location>
</feature>
<feature type="region of interest" description="Disordered" evidence="9">
    <location>
        <begin position="94"/>
        <end position="328"/>
    </location>
</feature>
<keyword evidence="4 7" id="KW-0863">Zinc-finger</keyword>
<feature type="compositionally biased region" description="Basic and acidic residues" evidence="9">
    <location>
        <begin position="106"/>
        <end position="118"/>
    </location>
</feature>
<comment type="caution">
    <text evidence="12">The sequence shown here is derived from an EMBL/GenBank/DDBJ whole genome shotgun (WGS) entry which is preliminary data.</text>
</comment>
<dbReference type="InterPro" id="IPR026254">
    <property type="entry name" value="RNF31-like"/>
</dbReference>
<feature type="region of interest" description="Disordered" evidence="9">
    <location>
        <begin position="558"/>
        <end position="580"/>
    </location>
</feature>
<keyword evidence="5" id="KW-0833">Ubl conjugation pathway</keyword>
<sequence>MVRKIKHQKIQSTISPSKERKTPVEELRPDSVEETKVSSDNTEKNLSEPKPRDANVETPKDNRSKIFAGPSEPNKQIADPIINDSVAQKLPVSGEIHDSAISPDLSFEKSEKIPKSLEDGNNVSNSSTKRVNKIKSISESIDTNSKETSKPSVNLVQTDNATTDEISITSNVSDFDASVNSTESTNSSKEIENNASAAGNEQSSLSLESVSTKKEQDSTEKVKEPVSNIPQEIKITPEPLEYDHIPNNEKPSLDRTENDIKVIESNSATPNIPVEPLPSSEHSSPVNKEKEVSNLETQSVPKPEASSFSSPGTSVTYPAETSLSSSLNKTNLETSAATSNLKTAEAIDPSTNKTILSDVVNVSSTDVELKRPKVSESSVIEVTNSSELSERKNFVVDKTVPSTEDAIAIPSTTKMNKSNTTLTSNLKSETTSKKHSRVTFQDEKEATNVSAEDISSRLSDSKTSESQPAPSSSKSETASDSEASSDDSDSGEEIELPEHIRKGSLTYPSPVEALRSRFEGLAEDNHSGVIRPQSPYRRMSFRSTKAAIALERTRDTSVEKPWYQSKTTTEQKRAPPKRSIKQQLEVDVRRKMVDRKRTYRKAEIVVQLMDMNFEEEEAVQAANECSTLEQAISFLQQECLLCAGHFPVSHMVSMVHCPHKACRECIRAYFTVQIRDRNIMELLCPFCNEPDIFDEDIAQDYFNHLDIMLKKLVDTEIHELFQRKLRDRVLMRDPNFRWCSQCSSGFIAMENLKRLVCPDCNAVMCASCRRPWEKEHQGISCEAFAALKDANDAEAQAAGLAKLLIEDGIDCPMCHFRYALAKVVVQSHLRWDRNVEYLIFGKLGLHAHHPRNCLFYLRDKDPEDLQKLLDLSGVKYNRDPPEGMDVKKTCQVMEQKETSDGLVDDCCGKEVEENFAGLCRIHYVEYLGQLVNKHKVDPIQIFEVDDLELVLRRANLRLPSRRYRENDVQYSERLIKIIQDELPLDDMDGS</sequence>
<dbReference type="InterPro" id="IPR013083">
    <property type="entry name" value="Znf_RING/FYVE/PHD"/>
</dbReference>
<evidence type="ECO:0000256" key="2">
    <source>
        <dbReference type="ARBA" id="ARBA00022723"/>
    </source>
</evidence>
<evidence type="ECO:0000256" key="9">
    <source>
        <dbReference type="SAM" id="MobiDB-lite"/>
    </source>
</evidence>
<dbReference type="GO" id="GO:0036435">
    <property type="term" value="F:K48-linked polyubiquitin modification-dependent protein binding"/>
    <property type="evidence" value="ECO:0007669"/>
    <property type="project" value="TreeGrafter"/>
</dbReference>
<dbReference type="PROSITE" id="PS50089">
    <property type="entry name" value="ZF_RING_2"/>
    <property type="match status" value="1"/>
</dbReference>